<reference evidence="1 2" key="1">
    <citation type="submission" date="2015-11" db="EMBL/GenBank/DDBJ databases">
        <title>Genomes and virulence difference between two physiological races of Phytophthora nicotianae.</title>
        <authorList>
            <person name="Liu H."/>
            <person name="Ma X."/>
            <person name="Yu H."/>
            <person name="Fang D."/>
            <person name="Li Y."/>
            <person name="Wang X."/>
            <person name="Wang W."/>
            <person name="Dong Y."/>
            <person name="Xiao B."/>
        </authorList>
    </citation>
    <scope>NUCLEOTIDE SEQUENCE [LARGE SCALE GENOMIC DNA]</scope>
    <source>
        <strain evidence="2">race 0</strain>
    </source>
</reference>
<organism evidence="1 2">
    <name type="scientific">Phytophthora nicotianae</name>
    <name type="common">Potato buckeye rot agent</name>
    <name type="synonym">Phytophthora parasitica</name>
    <dbReference type="NCBI Taxonomy" id="4792"/>
    <lineage>
        <taxon>Eukaryota</taxon>
        <taxon>Sar</taxon>
        <taxon>Stramenopiles</taxon>
        <taxon>Oomycota</taxon>
        <taxon>Peronosporomycetes</taxon>
        <taxon>Peronosporales</taxon>
        <taxon>Peronosporaceae</taxon>
        <taxon>Phytophthora</taxon>
    </lineage>
</organism>
<evidence type="ECO:0000313" key="1">
    <source>
        <dbReference type="EMBL" id="KUF83218.1"/>
    </source>
</evidence>
<dbReference type="Proteomes" id="UP000052943">
    <property type="component" value="Unassembled WGS sequence"/>
</dbReference>
<dbReference type="AlphaFoldDB" id="A0A0W8CH88"/>
<dbReference type="STRING" id="4790.A0A0W8CH88"/>
<dbReference type="EMBL" id="LNFO01003345">
    <property type="protein sequence ID" value="KUF83218.1"/>
    <property type="molecule type" value="Genomic_DNA"/>
</dbReference>
<name>A0A0W8CH88_PHYNI</name>
<sequence>MSVSANISTLQSTYTNWVGSAHGAGVDTACYRETHIAKVCPLGFEYKLGTCWAECPLEYPVECGMQCIRQNDDCTLEMLSKFSSVAQAALSVATFGAYGTFSKMAKGVQIAFRCGKEIANLVKALTKYVRTVQVKDPQTTTEELTTILYQTDNVVFDLPITIMSCLGIKVSAELKFTDRVTNTVELFVKEQFIEESDETIAYSTRDTLRKTFGGIVDDLIRSGTSDNGTYLTAEEYAYTISDKVLILAAVWDPSNVATAVSEFFQSICGPTEFIGEVDDGSASDALGLRTVGKAFNNSAGTWTKKGDGAVTVVFHSEDTEDVTVNVMSGGNQIDQVKVKAGTNVSWASNITVLGGKTLYLDRWRDGFLGIPGTGGGSLLLWVPRSDQGGKLKLTSKLNVS</sequence>
<evidence type="ECO:0000313" key="2">
    <source>
        <dbReference type="Proteomes" id="UP000052943"/>
    </source>
</evidence>
<gene>
    <name evidence="1" type="ORF">AM587_10004301</name>
</gene>
<comment type="caution">
    <text evidence="1">The sequence shown here is derived from an EMBL/GenBank/DDBJ whole genome shotgun (WGS) entry which is preliminary data.</text>
</comment>
<proteinExistence type="predicted"/>
<protein>
    <submittedName>
        <fullName evidence="1">Uncharacterized protein</fullName>
    </submittedName>
</protein>
<dbReference type="OrthoDB" id="153339at2759"/>
<accession>A0A0W8CH88</accession>